<evidence type="ECO:0000313" key="2">
    <source>
        <dbReference type="EMBL" id="MDJ1479498.1"/>
    </source>
</evidence>
<comment type="caution">
    <text evidence="2">The sequence shown here is derived from an EMBL/GenBank/DDBJ whole genome shotgun (WGS) entry which is preliminary data.</text>
</comment>
<feature type="compositionally biased region" description="Basic and acidic residues" evidence="1">
    <location>
        <begin position="35"/>
        <end position="44"/>
    </location>
</feature>
<reference evidence="2" key="1">
    <citation type="submission" date="2023-05" db="EMBL/GenBank/DDBJ databases">
        <authorList>
            <person name="Zhang X."/>
        </authorList>
    </citation>
    <scope>NUCLEOTIDE SEQUENCE</scope>
    <source>
        <strain evidence="2">YF14B1</strain>
    </source>
</reference>
<feature type="compositionally biased region" description="Basic and acidic residues" evidence="1">
    <location>
        <begin position="1"/>
        <end position="22"/>
    </location>
</feature>
<dbReference type="AlphaFoldDB" id="A0AAE3QMS2"/>
<feature type="compositionally biased region" description="Polar residues" evidence="1">
    <location>
        <begin position="23"/>
        <end position="34"/>
    </location>
</feature>
<accession>A0AAE3QMS2</accession>
<proteinExistence type="predicted"/>
<evidence type="ECO:0000256" key="1">
    <source>
        <dbReference type="SAM" id="MobiDB-lite"/>
    </source>
</evidence>
<evidence type="ECO:0000313" key="3">
    <source>
        <dbReference type="Proteomes" id="UP001241110"/>
    </source>
</evidence>
<feature type="region of interest" description="Disordered" evidence="1">
    <location>
        <begin position="1"/>
        <end position="76"/>
    </location>
</feature>
<protein>
    <submittedName>
        <fullName evidence="2">Uncharacterized protein</fullName>
    </submittedName>
</protein>
<sequence>MIHPENQKKQEPAEAERDDQLKHSSQQITNQNQKPESDPTRKEDDLESGDNVAQRETDAMDETTAQGKRSISDDGF</sequence>
<dbReference type="Proteomes" id="UP001241110">
    <property type="component" value="Unassembled WGS sequence"/>
</dbReference>
<name>A0AAE3QMS2_9BACT</name>
<organism evidence="2 3">
    <name type="scientific">Xanthocytophaga flava</name>
    <dbReference type="NCBI Taxonomy" id="3048013"/>
    <lineage>
        <taxon>Bacteria</taxon>
        <taxon>Pseudomonadati</taxon>
        <taxon>Bacteroidota</taxon>
        <taxon>Cytophagia</taxon>
        <taxon>Cytophagales</taxon>
        <taxon>Rhodocytophagaceae</taxon>
        <taxon>Xanthocytophaga</taxon>
    </lineage>
</organism>
<dbReference type="RefSeq" id="WP_313975725.1">
    <property type="nucleotide sequence ID" value="NZ_JASJOS010000001.1"/>
</dbReference>
<dbReference type="EMBL" id="JASJOS010000001">
    <property type="protein sequence ID" value="MDJ1479498.1"/>
    <property type="molecule type" value="Genomic_DNA"/>
</dbReference>
<gene>
    <name evidence="2" type="ORF">QNI16_03310</name>
</gene>